<name>A0AAE3ZJZ6_9ACTN</name>
<feature type="chain" id="PRO_5042204229" description="Lipoprotein" evidence="1">
    <location>
        <begin position="25"/>
        <end position="308"/>
    </location>
</feature>
<organism evidence="2 3">
    <name type="scientific">Catenuloplanes niger</name>
    <dbReference type="NCBI Taxonomy" id="587534"/>
    <lineage>
        <taxon>Bacteria</taxon>
        <taxon>Bacillati</taxon>
        <taxon>Actinomycetota</taxon>
        <taxon>Actinomycetes</taxon>
        <taxon>Micromonosporales</taxon>
        <taxon>Micromonosporaceae</taxon>
        <taxon>Catenuloplanes</taxon>
    </lineage>
</organism>
<proteinExistence type="predicted"/>
<evidence type="ECO:0000313" key="3">
    <source>
        <dbReference type="Proteomes" id="UP001183629"/>
    </source>
</evidence>
<evidence type="ECO:0000256" key="1">
    <source>
        <dbReference type="SAM" id="SignalP"/>
    </source>
</evidence>
<dbReference type="EMBL" id="JAVDYC010000001">
    <property type="protein sequence ID" value="MDR7320049.1"/>
    <property type="molecule type" value="Genomic_DNA"/>
</dbReference>
<protein>
    <recommendedName>
        <fullName evidence="4">Lipoprotein</fullName>
    </recommendedName>
</protein>
<dbReference type="Proteomes" id="UP001183629">
    <property type="component" value="Unassembled WGS sequence"/>
</dbReference>
<feature type="signal peptide" evidence="1">
    <location>
        <begin position="1"/>
        <end position="24"/>
    </location>
</feature>
<dbReference type="SUPFAM" id="SSF82171">
    <property type="entry name" value="DPP6 N-terminal domain-like"/>
    <property type="match status" value="1"/>
</dbReference>
<keyword evidence="1" id="KW-0732">Signal</keyword>
<keyword evidence="3" id="KW-1185">Reference proteome</keyword>
<evidence type="ECO:0000313" key="2">
    <source>
        <dbReference type="EMBL" id="MDR7320049.1"/>
    </source>
</evidence>
<dbReference type="AlphaFoldDB" id="A0AAE3ZJZ6"/>
<reference evidence="2 3" key="1">
    <citation type="submission" date="2023-07" db="EMBL/GenBank/DDBJ databases">
        <title>Sequencing the genomes of 1000 actinobacteria strains.</title>
        <authorList>
            <person name="Klenk H.-P."/>
        </authorList>
    </citation>
    <scope>NUCLEOTIDE SEQUENCE [LARGE SCALE GENOMIC DNA]</scope>
    <source>
        <strain evidence="2 3">DSM 44711</strain>
    </source>
</reference>
<gene>
    <name evidence="2" type="ORF">J2S44_000299</name>
</gene>
<accession>A0AAE3ZJZ6</accession>
<dbReference type="RefSeq" id="WP_310408187.1">
    <property type="nucleotide sequence ID" value="NZ_JAVDYC010000001.1"/>
</dbReference>
<dbReference type="PROSITE" id="PS51257">
    <property type="entry name" value="PROKAR_LIPOPROTEIN"/>
    <property type="match status" value="1"/>
</dbReference>
<sequence>MRRSRALAATVAVVVALSGCGALGGDTGDEAPAVLQVAWAPDGTVYAITYEGSASAGLARITDDGRLSPITVPTVPDCPFPPTPAGFAGAVADVGLTATCDVTKTLLLAISGAGITPVTAVAGRATSMAWLPGRNYAVVPQSEGTCDYLTTTGPGDPLAAITEAGLRNFRPGQGECGPDHDRLDTPVSAGPDAFVFFAAPPDGDRSRDDQEGALHLATASGVRPVVRQVSDVDALTAAPTTTAVLLRARVAGTHATHLITLPDGAACLTTVDTPAAFSPDGTRIAALDPGAYGTPDYVRRIPLADLCA</sequence>
<evidence type="ECO:0008006" key="4">
    <source>
        <dbReference type="Google" id="ProtNLM"/>
    </source>
</evidence>
<comment type="caution">
    <text evidence="2">The sequence shown here is derived from an EMBL/GenBank/DDBJ whole genome shotgun (WGS) entry which is preliminary data.</text>
</comment>